<feature type="coiled-coil region" evidence="1">
    <location>
        <begin position="107"/>
        <end position="155"/>
    </location>
</feature>
<gene>
    <name evidence="2" type="ORF">B5F32_14600</name>
</gene>
<comment type="caution">
    <text evidence="2">The sequence shown here is derived from an EMBL/GenBank/DDBJ whole genome shotgun (WGS) entry which is preliminary data.</text>
</comment>
<dbReference type="Proteomes" id="UP000195950">
    <property type="component" value="Unassembled WGS sequence"/>
</dbReference>
<feature type="coiled-coil region" evidence="1">
    <location>
        <begin position="263"/>
        <end position="309"/>
    </location>
</feature>
<evidence type="ECO:0000313" key="2">
    <source>
        <dbReference type="EMBL" id="OUP16804.1"/>
    </source>
</evidence>
<evidence type="ECO:0000313" key="3">
    <source>
        <dbReference type="Proteomes" id="UP000195950"/>
    </source>
</evidence>
<reference evidence="3" key="1">
    <citation type="submission" date="2017-04" db="EMBL/GenBank/DDBJ databases">
        <title>Function of individual gut microbiota members based on whole genome sequencing of pure cultures obtained from chicken caecum.</title>
        <authorList>
            <person name="Medvecky M."/>
            <person name="Cejkova D."/>
            <person name="Polansky O."/>
            <person name="Karasova D."/>
            <person name="Kubasova T."/>
            <person name="Cizek A."/>
            <person name="Rychlik I."/>
        </authorList>
    </citation>
    <scope>NUCLEOTIDE SEQUENCE [LARGE SCALE GENOMIC DNA]</scope>
    <source>
        <strain evidence="3">An199</strain>
    </source>
</reference>
<keyword evidence="1" id="KW-0175">Coiled coil</keyword>
<dbReference type="RefSeq" id="WP_087345567.1">
    <property type="nucleotide sequence ID" value="NZ_CAXVLJ010000004.1"/>
</dbReference>
<dbReference type="AlphaFoldDB" id="A0A1Y4I962"/>
<name>A0A1Y4I962_PARDI</name>
<sequence length="310" mass="35802">MITLQNWLADRKRKYADGLALFQALAPEEMRKKYIAFFSEVKEVPQFDSHFTVLVNKLTTVARLSSAQPQITISERGSILLKTAVAATKAIEKTADQLKGDKVLKEILVKESELFKLQDKITELEEDNDDKSGEIDQLQAELEEAQEELQELQDQFALLRPGAKIATYSSLPDNIRTIFDEVRQITPLYAALFTEMQNEALTPEQRKPIADQVHELWTRRAKLWDQIDAWAEGKQIQLKTEVQKTEELPADQLLKGMQIANRIERLRENIRRTETSIAQHEKNGKLNLRQKAEQRLAYYKRELAELDNLK</sequence>
<proteinExistence type="predicted"/>
<dbReference type="EMBL" id="NFJX01000014">
    <property type="protein sequence ID" value="OUP16804.1"/>
    <property type="molecule type" value="Genomic_DNA"/>
</dbReference>
<organism evidence="2 3">
    <name type="scientific">Parabacteroides distasonis</name>
    <dbReference type="NCBI Taxonomy" id="823"/>
    <lineage>
        <taxon>Bacteria</taxon>
        <taxon>Pseudomonadati</taxon>
        <taxon>Bacteroidota</taxon>
        <taxon>Bacteroidia</taxon>
        <taxon>Bacteroidales</taxon>
        <taxon>Tannerellaceae</taxon>
        <taxon>Parabacteroides</taxon>
    </lineage>
</organism>
<protein>
    <submittedName>
        <fullName evidence="2">Uncharacterized protein</fullName>
    </submittedName>
</protein>
<evidence type="ECO:0000256" key="1">
    <source>
        <dbReference type="SAM" id="Coils"/>
    </source>
</evidence>
<accession>A0A1Y4I962</accession>